<evidence type="ECO:0000313" key="2">
    <source>
        <dbReference type="Proteomes" id="UP000321899"/>
    </source>
</evidence>
<accession>A0A5Q4VB11</accession>
<reference evidence="1 2" key="1">
    <citation type="submission" date="2019-06" db="EMBL/GenBank/DDBJ databases">
        <title>Desulfobotulus mexicanus sp. nov., a novel sulfate-reducing bacterium isolated from the sediment of an alkaline crater lake in Mexico.</title>
        <authorList>
            <person name="Hirschler-Rea A."/>
        </authorList>
    </citation>
    <scope>NUCLEOTIDE SEQUENCE [LARGE SCALE GENOMIC DNA]</scope>
    <source>
        <strain evidence="1 2">PAR22N</strain>
    </source>
</reference>
<organism evidence="1 2">
    <name type="scientific">Desulfobotulus mexicanus</name>
    <dbReference type="NCBI Taxonomy" id="2586642"/>
    <lineage>
        <taxon>Bacteria</taxon>
        <taxon>Pseudomonadati</taxon>
        <taxon>Thermodesulfobacteriota</taxon>
        <taxon>Desulfobacteria</taxon>
        <taxon>Desulfobacterales</taxon>
        <taxon>Desulfobacteraceae</taxon>
        <taxon>Desulfobotulus</taxon>
    </lineage>
</organism>
<name>A0A5Q4VB11_9BACT</name>
<keyword evidence="2" id="KW-1185">Reference proteome</keyword>
<gene>
    <name evidence="1" type="ORF">FIM25_07770</name>
</gene>
<dbReference type="EMBL" id="VDMB01000008">
    <property type="protein sequence ID" value="TYT74745.1"/>
    <property type="molecule type" value="Genomic_DNA"/>
</dbReference>
<sequence>MMKSKEPIWGFKGIKNKSLKFKRITCQHCNYSAHFFMQNYALISKHWFQQKTIGLFVSDIAIVSDQSFAGLCERSGKLSEPPKGSVLKPAMVIKKLILPVAGSFCRFRTG</sequence>
<dbReference type="AlphaFoldDB" id="A0A5Q4VB11"/>
<evidence type="ECO:0000313" key="1">
    <source>
        <dbReference type="EMBL" id="TYT74745.1"/>
    </source>
</evidence>
<dbReference type="OrthoDB" id="5424827at2"/>
<dbReference type="Proteomes" id="UP000321899">
    <property type="component" value="Unassembled WGS sequence"/>
</dbReference>
<comment type="caution">
    <text evidence="1">The sequence shown here is derived from an EMBL/GenBank/DDBJ whole genome shotgun (WGS) entry which is preliminary data.</text>
</comment>
<proteinExistence type="predicted"/>
<protein>
    <submittedName>
        <fullName evidence="1">Uncharacterized protein</fullName>
    </submittedName>
</protein>